<evidence type="ECO:0000313" key="1">
    <source>
        <dbReference type="EMBL" id="QOK97571.1"/>
    </source>
</evidence>
<reference evidence="2" key="1">
    <citation type="submission" date="2020-04" db="EMBL/GenBank/DDBJ databases">
        <title>Ralstonia solanacearum UW576, UW763, UW773, and UW774.</title>
        <authorList>
            <person name="Steidl O."/>
            <person name="Truchon A."/>
            <person name="Allen C."/>
        </authorList>
    </citation>
    <scope>NUCLEOTIDE SEQUENCE [LARGE SCALE GENOMIC DNA]</scope>
    <source>
        <strain evidence="2">UW774</strain>
    </source>
</reference>
<dbReference type="EMBL" id="CP051169">
    <property type="protein sequence ID" value="QOK97571.1"/>
    <property type="molecule type" value="Genomic_DNA"/>
</dbReference>
<dbReference type="AlphaFoldDB" id="A0AA92JTQ4"/>
<gene>
    <name evidence="1" type="ORF">HF909_14830</name>
</gene>
<accession>A0AA92JTQ4</accession>
<organism evidence="1 2">
    <name type="scientific">Ralstonia solanacearum</name>
    <name type="common">Pseudomonas solanacearum</name>
    <dbReference type="NCBI Taxonomy" id="305"/>
    <lineage>
        <taxon>Bacteria</taxon>
        <taxon>Pseudomonadati</taxon>
        <taxon>Pseudomonadota</taxon>
        <taxon>Betaproteobacteria</taxon>
        <taxon>Burkholderiales</taxon>
        <taxon>Burkholderiaceae</taxon>
        <taxon>Ralstonia</taxon>
        <taxon>Ralstonia solanacearum species complex</taxon>
    </lineage>
</organism>
<dbReference type="Proteomes" id="UP000593970">
    <property type="component" value="Chromosome"/>
</dbReference>
<sequence length="111" mass="11902">MSISHSRKGKPRTWKIGAAKAGVLKDGAVIAGTAKVGTPADMNTASKRKAAEIVKVRAQKRAIANAAGIARVQALWSSDRMSPEALRRRIENDAKWEAEHRAIGAFSGIVR</sequence>
<protein>
    <submittedName>
        <fullName evidence="1">Uncharacterized protein</fullName>
    </submittedName>
</protein>
<evidence type="ECO:0000313" key="2">
    <source>
        <dbReference type="Proteomes" id="UP000593970"/>
    </source>
</evidence>
<name>A0AA92JTQ4_RALSL</name>
<proteinExistence type="predicted"/>